<evidence type="ECO:0000313" key="2">
    <source>
        <dbReference type="EMBL" id="SEP81476.1"/>
    </source>
</evidence>
<proteinExistence type="predicted"/>
<sequence length="78" mass="8469">MNKQPIETARDADLRLSPQAMQRAARRARELAAQTGTAIVVSRDGVIEHIHPRLDAKGSSVQSKGAARLGARKTTGWH</sequence>
<gene>
    <name evidence="2" type="ORF">SAMN05421693_1073</name>
</gene>
<evidence type="ECO:0000256" key="1">
    <source>
        <dbReference type="SAM" id="MobiDB-lite"/>
    </source>
</evidence>
<dbReference type="AlphaFoldDB" id="A0A1H9AXI8"/>
<feature type="region of interest" description="Disordered" evidence="1">
    <location>
        <begin position="57"/>
        <end position="78"/>
    </location>
</feature>
<dbReference type="STRING" id="867345.SAMN05421693_1073"/>
<dbReference type="Proteomes" id="UP000199496">
    <property type="component" value="Unassembled WGS sequence"/>
</dbReference>
<protein>
    <submittedName>
        <fullName evidence="2">Uncharacterized protein</fullName>
    </submittedName>
</protein>
<reference evidence="2 3" key="1">
    <citation type="submission" date="2016-10" db="EMBL/GenBank/DDBJ databases">
        <authorList>
            <person name="de Groot N.N."/>
        </authorList>
    </citation>
    <scope>NUCLEOTIDE SEQUENCE [LARGE SCALE GENOMIC DNA]</scope>
    <source>
        <strain evidence="2 3">B7-7</strain>
    </source>
</reference>
<dbReference type="OrthoDB" id="5801932at2"/>
<dbReference type="RefSeq" id="WP_090204592.1">
    <property type="nucleotide sequence ID" value="NZ_FOFO01000007.1"/>
</dbReference>
<organism evidence="2 3">
    <name type="scientific">Ectothiorhodospira magna</name>
    <dbReference type="NCBI Taxonomy" id="867345"/>
    <lineage>
        <taxon>Bacteria</taxon>
        <taxon>Pseudomonadati</taxon>
        <taxon>Pseudomonadota</taxon>
        <taxon>Gammaproteobacteria</taxon>
        <taxon>Chromatiales</taxon>
        <taxon>Ectothiorhodospiraceae</taxon>
        <taxon>Ectothiorhodospira</taxon>
    </lineage>
</organism>
<name>A0A1H9AXI8_9GAMM</name>
<accession>A0A1H9AXI8</accession>
<evidence type="ECO:0000313" key="3">
    <source>
        <dbReference type="Proteomes" id="UP000199496"/>
    </source>
</evidence>
<keyword evidence="3" id="KW-1185">Reference proteome</keyword>
<dbReference type="EMBL" id="FOFO01000007">
    <property type="protein sequence ID" value="SEP81476.1"/>
    <property type="molecule type" value="Genomic_DNA"/>
</dbReference>